<dbReference type="STRING" id="103827.A0A0N5D0Y6"/>
<dbReference type="OrthoDB" id="21380at2759"/>
<feature type="compositionally biased region" description="Polar residues" evidence="1">
    <location>
        <begin position="296"/>
        <end position="307"/>
    </location>
</feature>
<gene>
    <name evidence="2" type="ORF">TCLT_LOCUS6474</name>
</gene>
<feature type="region of interest" description="Disordered" evidence="1">
    <location>
        <begin position="1"/>
        <end position="25"/>
    </location>
</feature>
<dbReference type="OMA" id="FCDICTR"/>
<feature type="region of interest" description="Disordered" evidence="1">
    <location>
        <begin position="281"/>
        <end position="307"/>
    </location>
</feature>
<dbReference type="Proteomes" id="UP000276776">
    <property type="component" value="Unassembled WGS sequence"/>
</dbReference>
<proteinExistence type="predicted"/>
<dbReference type="AlphaFoldDB" id="A0A0N5D0Y6"/>
<reference evidence="4" key="1">
    <citation type="submission" date="2017-02" db="UniProtKB">
        <authorList>
            <consortium name="WormBaseParasite"/>
        </authorList>
    </citation>
    <scope>IDENTIFICATION</scope>
</reference>
<dbReference type="WBParaSite" id="TCLT_0000648501-mRNA-1">
    <property type="protein sequence ID" value="TCLT_0000648501-mRNA-1"/>
    <property type="gene ID" value="TCLT_0000648501"/>
</dbReference>
<protein>
    <submittedName>
        <fullName evidence="4">DBF4-type domain-containing protein</fullName>
    </submittedName>
</protein>
<feature type="compositionally biased region" description="Polar residues" evidence="1">
    <location>
        <begin position="14"/>
        <end position="25"/>
    </location>
</feature>
<evidence type="ECO:0000313" key="3">
    <source>
        <dbReference type="Proteomes" id="UP000276776"/>
    </source>
</evidence>
<organism evidence="4">
    <name type="scientific">Thelazia callipaeda</name>
    <name type="common">Oriental eyeworm</name>
    <name type="synonym">Parasitic nematode</name>
    <dbReference type="NCBI Taxonomy" id="103827"/>
    <lineage>
        <taxon>Eukaryota</taxon>
        <taxon>Metazoa</taxon>
        <taxon>Ecdysozoa</taxon>
        <taxon>Nematoda</taxon>
        <taxon>Chromadorea</taxon>
        <taxon>Rhabditida</taxon>
        <taxon>Spirurina</taxon>
        <taxon>Spiruromorpha</taxon>
        <taxon>Thelazioidea</taxon>
        <taxon>Thelaziidae</taxon>
        <taxon>Thelazia</taxon>
    </lineage>
</organism>
<name>A0A0N5D0Y6_THECL</name>
<keyword evidence="3" id="KW-1185">Reference proteome</keyword>
<sequence length="307" mass="34989">MDGDDQLLDITDNGRASTNGSHNQRSTSLSFFSDSFILKHGQKPLCTLSFVLDFENETIRMQLEKDLKLLGAKVLETFDPDRNKKPSCVITDHPYARYLEKVTRAENPTVKNINSLPVLLRAAIRSGVRIRSSNSFVLIISNVKNRLKIIDRMKMTPMITKREVSIRLLKAPFIKLENNSQCYMPYWKEFSSNSNFRPIYIGQTAGKSIFHRASLDVGKRKKEKSNVKIRARSRVGNGFCDICTRSCRDLQSEHLTHIRSPGFYDEVDALCGSFVNEIKVPKKKSRKHSTREVSTSKRSSGVSERQP</sequence>
<accession>A0A0N5D0Y6</accession>
<dbReference type="EMBL" id="UYYF01004418">
    <property type="protein sequence ID" value="VDN03829.1"/>
    <property type="molecule type" value="Genomic_DNA"/>
</dbReference>
<reference evidence="2 3" key="2">
    <citation type="submission" date="2018-11" db="EMBL/GenBank/DDBJ databases">
        <authorList>
            <consortium name="Pathogen Informatics"/>
        </authorList>
    </citation>
    <scope>NUCLEOTIDE SEQUENCE [LARGE SCALE GENOMIC DNA]</scope>
</reference>
<evidence type="ECO:0000313" key="2">
    <source>
        <dbReference type="EMBL" id="VDN03829.1"/>
    </source>
</evidence>
<evidence type="ECO:0000313" key="4">
    <source>
        <dbReference type="WBParaSite" id="TCLT_0000648501-mRNA-1"/>
    </source>
</evidence>
<evidence type="ECO:0000256" key="1">
    <source>
        <dbReference type="SAM" id="MobiDB-lite"/>
    </source>
</evidence>